<dbReference type="OrthoDB" id="9777774at2"/>
<dbReference type="KEGG" id="ipa:Isop_0465"/>
<keyword evidence="1" id="KW-1133">Transmembrane helix</keyword>
<feature type="transmembrane region" description="Helical" evidence="1">
    <location>
        <begin position="118"/>
        <end position="139"/>
    </location>
</feature>
<reference evidence="2 3" key="2">
    <citation type="journal article" date="2011" name="Stand. Genomic Sci.">
        <title>Complete genome sequence of Isosphaera pallida type strain (IS1B).</title>
        <authorList>
            <consortium name="US DOE Joint Genome Institute (JGI-PGF)"/>
            <person name="Goker M."/>
            <person name="Cleland D."/>
            <person name="Saunders E."/>
            <person name="Lapidus A."/>
            <person name="Nolan M."/>
            <person name="Lucas S."/>
            <person name="Hammon N."/>
            <person name="Deshpande S."/>
            <person name="Cheng J.F."/>
            <person name="Tapia R."/>
            <person name="Han C."/>
            <person name="Goodwin L."/>
            <person name="Pitluck S."/>
            <person name="Liolios K."/>
            <person name="Pagani I."/>
            <person name="Ivanova N."/>
            <person name="Mavromatis K."/>
            <person name="Pati A."/>
            <person name="Chen A."/>
            <person name="Palaniappan K."/>
            <person name="Land M."/>
            <person name="Hauser L."/>
            <person name="Chang Y.J."/>
            <person name="Jeffries C.D."/>
            <person name="Detter J.C."/>
            <person name="Beck B."/>
            <person name="Woyke T."/>
            <person name="Bristow J."/>
            <person name="Eisen J.A."/>
            <person name="Markowitz V."/>
            <person name="Hugenholtz P."/>
            <person name="Kyrpides N.C."/>
            <person name="Klenk H.P."/>
        </authorList>
    </citation>
    <scope>NUCLEOTIDE SEQUENCE [LARGE SCALE GENOMIC DNA]</scope>
    <source>
        <strain evidence="3">ATCC 43644 / DSM 9630 / IS1B</strain>
    </source>
</reference>
<organism evidence="2 3">
    <name type="scientific">Isosphaera pallida (strain ATCC 43644 / DSM 9630 / IS1B)</name>
    <dbReference type="NCBI Taxonomy" id="575540"/>
    <lineage>
        <taxon>Bacteria</taxon>
        <taxon>Pseudomonadati</taxon>
        <taxon>Planctomycetota</taxon>
        <taxon>Planctomycetia</taxon>
        <taxon>Isosphaerales</taxon>
        <taxon>Isosphaeraceae</taxon>
        <taxon>Isosphaera</taxon>
    </lineage>
</organism>
<feature type="transmembrane region" description="Helical" evidence="1">
    <location>
        <begin position="348"/>
        <end position="365"/>
    </location>
</feature>
<dbReference type="InterPro" id="IPR052923">
    <property type="entry name" value="UPF0718"/>
</dbReference>
<evidence type="ECO:0008006" key="4">
    <source>
        <dbReference type="Google" id="ProtNLM"/>
    </source>
</evidence>
<dbReference type="Proteomes" id="UP000008631">
    <property type="component" value="Chromosome"/>
</dbReference>
<dbReference type="EMBL" id="CP002353">
    <property type="protein sequence ID" value="ADV61060.1"/>
    <property type="molecule type" value="Genomic_DNA"/>
</dbReference>
<sequence>MSDVLTSVMGGVLRLLQAGGDAVPHLLVGVITAGVAWAIGPRRVRALLGAEEGRGFLMASFKVWLVGLALPLDALGVLPVLPILTGSGVRLGLVVMFALSAPLFNPLSLAYAAGSMTLGLVATHLGLAWLFPALVGWLAERLARVWSAGDETHTPPLASLGSSDRATRAIRAVGWSAAGAGGWWRDVAWALAGTILVGAFYPNWLMDDHTGQGDPTAPLRMAGLTSFYLVNPEKLVPLLAQAEQKAGSSGASVVLTLLGVGLSLGLISYLARVCSLRLALSVLGLTLGLGLALAQAVHGFLPTRSSEYDYNHAFDQMARPPVSENFNTFFQKLRETITPVPNGTANPAAPTGLGMLLAIVVVGTIDRRRVQARRSEDSQNEAVVDPDGGPIGGGGWNVIFPQWLVVLLGGLIALGVLVGALYAFLPGPQATLDAIGIARAEVASFGAAEARSDRLVQLHAWRTALGRLDWGMRLRGQRLTPDQVHMVRTILGHLDEAIARTEAGDDEAAMAAFRQANLLHPALRTAVLEH</sequence>
<evidence type="ECO:0000313" key="3">
    <source>
        <dbReference type="Proteomes" id="UP000008631"/>
    </source>
</evidence>
<keyword evidence="1" id="KW-0472">Membrane</keyword>
<dbReference type="AlphaFoldDB" id="E8QZD3"/>
<proteinExistence type="predicted"/>
<reference key="1">
    <citation type="submission" date="2010-11" db="EMBL/GenBank/DDBJ databases">
        <title>The complete sequence of chromosome of Isophaera pallida ATCC 43644.</title>
        <authorList>
            <consortium name="US DOE Joint Genome Institute (JGI-PGF)"/>
            <person name="Lucas S."/>
            <person name="Copeland A."/>
            <person name="Lapidus A."/>
            <person name="Bruce D."/>
            <person name="Goodwin L."/>
            <person name="Pitluck S."/>
            <person name="Kyrpides N."/>
            <person name="Mavromatis K."/>
            <person name="Pagani I."/>
            <person name="Ivanova N."/>
            <person name="Saunders E."/>
            <person name="Brettin T."/>
            <person name="Detter J.C."/>
            <person name="Han C."/>
            <person name="Tapia R."/>
            <person name="Land M."/>
            <person name="Hauser L."/>
            <person name="Markowitz V."/>
            <person name="Cheng J.-F."/>
            <person name="Hugenholtz P."/>
            <person name="Woyke T."/>
            <person name="Wu D."/>
            <person name="Eisen J.A."/>
        </authorList>
    </citation>
    <scope>NUCLEOTIDE SEQUENCE</scope>
    <source>
        <strain>ATCC 43644</strain>
    </source>
</reference>
<accession>E8QZD3</accession>
<feature type="transmembrane region" description="Helical" evidence="1">
    <location>
        <begin position="278"/>
        <end position="301"/>
    </location>
</feature>
<evidence type="ECO:0000256" key="1">
    <source>
        <dbReference type="SAM" id="Phobius"/>
    </source>
</evidence>
<evidence type="ECO:0000313" key="2">
    <source>
        <dbReference type="EMBL" id="ADV61060.1"/>
    </source>
</evidence>
<dbReference type="RefSeq" id="WP_013563349.1">
    <property type="nucleotide sequence ID" value="NC_014962.1"/>
</dbReference>
<dbReference type="PANTHER" id="PTHR34184:SF4">
    <property type="entry name" value="UPF0718 PROTEIN YCGR"/>
    <property type="match status" value="1"/>
</dbReference>
<dbReference type="PANTHER" id="PTHR34184">
    <property type="entry name" value="UPF0718 PROTEIN YCGR"/>
    <property type="match status" value="1"/>
</dbReference>
<feature type="transmembrane region" description="Helical" evidence="1">
    <location>
        <begin position="403"/>
        <end position="425"/>
    </location>
</feature>
<dbReference type="eggNOG" id="COG0701">
    <property type="taxonomic scope" value="Bacteria"/>
</dbReference>
<feature type="transmembrane region" description="Helical" evidence="1">
    <location>
        <begin position="91"/>
        <end position="111"/>
    </location>
</feature>
<gene>
    <name evidence="2" type="ordered locus">Isop_0465</name>
</gene>
<name>E8QZD3_ISOPI</name>
<keyword evidence="3" id="KW-1185">Reference proteome</keyword>
<feature type="transmembrane region" description="Helical" evidence="1">
    <location>
        <begin position="251"/>
        <end position="271"/>
    </location>
</feature>
<keyword evidence="1" id="KW-0812">Transmembrane</keyword>
<dbReference type="STRING" id="575540.Isop_0465"/>
<dbReference type="HOGENOM" id="CLU_530892_0_0_0"/>
<dbReference type="InParanoid" id="E8QZD3"/>
<protein>
    <recommendedName>
        <fullName evidence="4">Permease</fullName>
    </recommendedName>
</protein>
<feature type="transmembrane region" description="Helical" evidence="1">
    <location>
        <begin position="61"/>
        <end position="85"/>
    </location>
</feature>